<protein>
    <submittedName>
        <fullName evidence="2">Uncharacterized protein</fullName>
    </submittedName>
</protein>
<dbReference type="Proteomes" id="UP000184330">
    <property type="component" value="Unassembled WGS sequence"/>
</dbReference>
<evidence type="ECO:0000313" key="3">
    <source>
        <dbReference type="Proteomes" id="UP000184330"/>
    </source>
</evidence>
<feature type="region of interest" description="Disordered" evidence="1">
    <location>
        <begin position="113"/>
        <end position="179"/>
    </location>
</feature>
<keyword evidence="3" id="KW-1185">Reference proteome</keyword>
<accession>A0A1L7WL06</accession>
<reference evidence="2 3" key="1">
    <citation type="submission" date="2016-03" db="EMBL/GenBank/DDBJ databases">
        <authorList>
            <person name="Ploux O."/>
        </authorList>
    </citation>
    <scope>NUCLEOTIDE SEQUENCE [LARGE SCALE GENOMIC DNA]</scope>
    <source>
        <strain evidence="2 3">UAMH 11012</strain>
    </source>
</reference>
<evidence type="ECO:0000256" key="1">
    <source>
        <dbReference type="SAM" id="MobiDB-lite"/>
    </source>
</evidence>
<evidence type="ECO:0000313" key="2">
    <source>
        <dbReference type="EMBL" id="CZR53450.1"/>
    </source>
</evidence>
<name>A0A1L7WL06_9HELO</name>
<dbReference type="EMBL" id="FJOG01000003">
    <property type="protein sequence ID" value="CZR53450.1"/>
    <property type="molecule type" value="Genomic_DNA"/>
</dbReference>
<dbReference type="AlphaFoldDB" id="A0A1L7WL06"/>
<proteinExistence type="predicted"/>
<gene>
    <name evidence="2" type="ORF">PAC_03328</name>
</gene>
<feature type="compositionally biased region" description="Polar residues" evidence="1">
    <location>
        <begin position="167"/>
        <end position="179"/>
    </location>
</feature>
<organism evidence="2 3">
    <name type="scientific">Phialocephala subalpina</name>
    <dbReference type="NCBI Taxonomy" id="576137"/>
    <lineage>
        <taxon>Eukaryota</taxon>
        <taxon>Fungi</taxon>
        <taxon>Dikarya</taxon>
        <taxon>Ascomycota</taxon>
        <taxon>Pezizomycotina</taxon>
        <taxon>Leotiomycetes</taxon>
        <taxon>Helotiales</taxon>
        <taxon>Mollisiaceae</taxon>
        <taxon>Phialocephala</taxon>
        <taxon>Phialocephala fortinii species complex</taxon>
    </lineage>
</organism>
<sequence>MRSLTSLNTIIETSLAHYDGDANPGAQRQLGTRHFQTVDETTTQYDQHRAGIPRKLEDELALEREERWDGFQSSDSQCEAKRRTNVYREDRTHTPHGHAGAAYANAHAPSSQFRPMVGYTKTPPSQRTAPPPQVSSPFYGGQQQGHAGYTPPGYDLFGKQKLPPMQPQGTPLKVTSSKN</sequence>